<dbReference type="GO" id="GO:0042781">
    <property type="term" value="F:3'-tRNA processing endoribonuclease activity"/>
    <property type="evidence" value="ECO:0007669"/>
    <property type="project" value="TreeGrafter"/>
</dbReference>
<accession>A0A8E7AYZ9</accession>
<organism evidence="2 3">
    <name type="scientific">Methanospirillum purgamenti</name>
    <dbReference type="NCBI Taxonomy" id="2834276"/>
    <lineage>
        <taxon>Archaea</taxon>
        <taxon>Methanobacteriati</taxon>
        <taxon>Methanobacteriota</taxon>
        <taxon>Stenosarchaea group</taxon>
        <taxon>Methanomicrobia</taxon>
        <taxon>Methanomicrobiales</taxon>
        <taxon>Methanospirillaceae</taxon>
        <taxon>Methanospirillum</taxon>
    </lineage>
</organism>
<dbReference type="GeneID" id="65567896"/>
<dbReference type="Gene3D" id="3.60.15.10">
    <property type="entry name" value="Ribonuclease Z/Hydroxyacylglutathione hydrolase-like"/>
    <property type="match status" value="1"/>
</dbReference>
<dbReference type="InterPro" id="IPR001279">
    <property type="entry name" value="Metallo-B-lactamas"/>
</dbReference>
<dbReference type="KEGG" id="mrtj:KHC33_06025"/>
<evidence type="ECO:0000259" key="1">
    <source>
        <dbReference type="Pfam" id="PF12706"/>
    </source>
</evidence>
<dbReference type="SUPFAM" id="SSF56281">
    <property type="entry name" value="Metallo-hydrolase/oxidoreductase"/>
    <property type="match status" value="1"/>
</dbReference>
<gene>
    <name evidence="2" type="ORF">KHC33_06025</name>
</gene>
<dbReference type="Pfam" id="PF12706">
    <property type="entry name" value="Lactamase_B_2"/>
    <property type="match status" value="1"/>
</dbReference>
<evidence type="ECO:0000313" key="3">
    <source>
        <dbReference type="Proteomes" id="UP000680656"/>
    </source>
</evidence>
<dbReference type="RefSeq" id="WP_214420827.1">
    <property type="nucleotide sequence ID" value="NZ_CP075546.1"/>
</dbReference>
<dbReference type="EMBL" id="CP075546">
    <property type="protein sequence ID" value="QVV90050.1"/>
    <property type="molecule type" value="Genomic_DNA"/>
</dbReference>
<name>A0A8E7AYZ9_9EURY</name>
<dbReference type="AlphaFoldDB" id="A0A8E7AYZ9"/>
<dbReference type="PANTHER" id="PTHR46018">
    <property type="entry name" value="ZINC PHOSPHODIESTERASE ELAC PROTEIN 1"/>
    <property type="match status" value="1"/>
</dbReference>
<sequence>MEEITVIFHGTNGWYTSKTGYTTCITIDTPDCFIILDAGEGFTKIPDVYPSIQKPALLFFSHFHLDHISGLHTLARCQFEGGLSIYGPPGAHMLSKFIGYPYTVPLSELTYPVTIMELVEGRCNLQIPVQTAFLVHNQPVFGYRFELSKTITFCTDTGPCEGILTLGADADLLITECAYLPGQENPGWPHLNPEVAVRLATEARAKRLALVHFAADLYASLDQRSAIKNIGPQFSDVIIGMDDMVIKM</sequence>
<evidence type="ECO:0000313" key="2">
    <source>
        <dbReference type="EMBL" id="QVV90050.1"/>
    </source>
</evidence>
<proteinExistence type="predicted"/>
<feature type="domain" description="Metallo-beta-lactamase" evidence="1">
    <location>
        <begin position="35"/>
        <end position="213"/>
    </location>
</feature>
<keyword evidence="3" id="KW-1185">Reference proteome</keyword>
<dbReference type="InterPro" id="IPR036866">
    <property type="entry name" value="RibonucZ/Hydroxyglut_hydro"/>
</dbReference>
<protein>
    <submittedName>
        <fullName evidence="2">Ribonuclease Z</fullName>
    </submittedName>
</protein>
<dbReference type="PANTHER" id="PTHR46018:SF2">
    <property type="entry name" value="ZINC PHOSPHODIESTERASE ELAC PROTEIN 1"/>
    <property type="match status" value="1"/>
</dbReference>
<dbReference type="Proteomes" id="UP000680656">
    <property type="component" value="Chromosome"/>
</dbReference>
<reference evidence="2 3" key="1">
    <citation type="submission" date="2021-05" db="EMBL/GenBank/DDBJ databases">
        <title>A novel Methanospirillum isolate from a pyrite-forming mixed culture.</title>
        <authorList>
            <person name="Bunk B."/>
            <person name="Sproer C."/>
            <person name="Spring S."/>
            <person name="Pester M."/>
        </authorList>
    </citation>
    <scope>NUCLEOTIDE SEQUENCE [LARGE SCALE GENOMIC DNA]</scope>
    <source>
        <strain evidence="2 3">J.3.6.1-F.2.7.3</strain>
    </source>
</reference>
<dbReference type="CDD" id="cd16272">
    <property type="entry name" value="RNaseZ_MBL-fold"/>
    <property type="match status" value="1"/>
</dbReference>